<name>A0A1U7CV95_9BACT</name>
<dbReference type="EMBL" id="CP019082">
    <property type="protein sequence ID" value="APW62874.1"/>
    <property type="molecule type" value="Genomic_DNA"/>
</dbReference>
<evidence type="ECO:0000256" key="5">
    <source>
        <dbReference type="SAM" id="Phobius"/>
    </source>
</evidence>
<dbReference type="RefSeq" id="WP_076349288.1">
    <property type="nucleotide sequence ID" value="NZ_CP019082.1"/>
</dbReference>
<keyword evidence="2 5" id="KW-0812">Transmembrane</keyword>
<gene>
    <name evidence="6" type="ORF">BSF38_04430</name>
</gene>
<proteinExistence type="predicted"/>
<organism evidence="6 7">
    <name type="scientific">Paludisphaera borealis</name>
    <dbReference type="NCBI Taxonomy" id="1387353"/>
    <lineage>
        <taxon>Bacteria</taxon>
        <taxon>Pseudomonadati</taxon>
        <taxon>Planctomycetota</taxon>
        <taxon>Planctomycetia</taxon>
        <taxon>Isosphaerales</taxon>
        <taxon>Isosphaeraceae</taxon>
        <taxon>Paludisphaera</taxon>
    </lineage>
</organism>
<accession>A0A1U7CV95</accession>
<evidence type="ECO:0000256" key="4">
    <source>
        <dbReference type="ARBA" id="ARBA00023136"/>
    </source>
</evidence>
<protein>
    <submittedName>
        <fullName evidence="6">Uncharacterized protein</fullName>
    </submittedName>
</protein>
<dbReference type="InterPro" id="IPR009760">
    <property type="entry name" value="DUF1328"/>
</dbReference>
<keyword evidence="7" id="KW-1185">Reference proteome</keyword>
<evidence type="ECO:0000256" key="3">
    <source>
        <dbReference type="ARBA" id="ARBA00022989"/>
    </source>
</evidence>
<reference evidence="7" key="1">
    <citation type="submission" date="2016-12" db="EMBL/GenBank/DDBJ databases">
        <title>Comparative genomics of four Isosphaeraceae planctomycetes: a common pool of plasmids and glycoside hydrolase genes.</title>
        <authorList>
            <person name="Ivanova A."/>
        </authorList>
    </citation>
    <scope>NUCLEOTIDE SEQUENCE [LARGE SCALE GENOMIC DNA]</scope>
    <source>
        <strain evidence="7">PX4</strain>
    </source>
</reference>
<evidence type="ECO:0000313" key="7">
    <source>
        <dbReference type="Proteomes" id="UP000186309"/>
    </source>
</evidence>
<dbReference type="AlphaFoldDB" id="A0A1U7CV95"/>
<keyword evidence="4 5" id="KW-0472">Membrane</keyword>
<dbReference type="GO" id="GO:0005886">
    <property type="term" value="C:plasma membrane"/>
    <property type="evidence" value="ECO:0007669"/>
    <property type="project" value="InterPro"/>
</dbReference>
<evidence type="ECO:0000256" key="1">
    <source>
        <dbReference type="ARBA" id="ARBA00022475"/>
    </source>
</evidence>
<dbReference type="PIRSF" id="PIRSF036466">
    <property type="entry name" value="UCP036466"/>
    <property type="match status" value="1"/>
</dbReference>
<dbReference type="KEGG" id="pbor:BSF38_04430"/>
<evidence type="ECO:0000256" key="2">
    <source>
        <dbReference type="ARBA" id="ARBA00022692"/>
    </source>
</evidence>
<evidence type="ECO:0000313" key="6">
    <source>
        <dbReference type="EMBL" id="APW62874.1"/>
    </source>
</evidence>
<sequence>MLKLALFLAIISILAGAFGFYGVSDAFATFAKMFALICAILFVVTFVIGLIAVRDTTA</sequence>
<dbReference type="STRING" id="1387353.BSF38_04430"/>
<keyword evidence="3 5" id="KW-1133">Transmembrane helix</keyword>
<feature type="transmembrane region" description="Helical" evidence="5">
    <location>
        <begin position="29"/>
        <end position="53"/>
    </location>
</feature>
<keyword evidence="1" id="KW-1003">Cell membrane</keyword>
<dbReference type="Proteomes" id="UP000186309">
    <property type="component" value="Chromosome"/>
</dbReference>